<dbReference type="AlphaFoldDB" id="Q217Y4"/>
<dbReference type="STRING" id="316056.RPC_1743"/>
<name>Q217Y4_RHOPB</name>
<keyword evidence="2" id="KW-1133">Transmembrane helix</keyword>
<gene>
    <name evidence="3" type="ordered locus">RPC_1743</name>
</gene>
<keyword evidence="2" id="KW-0472">Membrane</keyword>
<evidence type="ECO:0000313" key="3">
    <source>
        <dbReference type="EMBL" id="ABD87302.1"/>
    </source>
</evidence>
<feature type="transmembrane region" description="Helical" evidence="2">
    <location>
        <begin position="20"/>
        <end position="42"/>
    </location>
</feature>
<dbReference type="EMBL" id="CP000301">
    <property type="protein sequence ID" value="ABD87302.1"/>
    <property type="molecule type" value="Genomic_DNA"/>
</dbReference>
<protein>
    <submittedName>
        <fullName evidence="3">Uncharacterized protein</fullName>
    </submittedName>
</protein>
<dbReference type="KEGG" id="rpc:RPC_1743"/>
<accession>Q217Y4</accession>
<proteinExistence type="predicted"/>
<organism evidence="3">
    <name type="scientific">Rhodopseudomonas palustris (strain BisB18)</name>
    <dbReference type="NCBI Taxonomy" id="316056"/>
    <lineage>
        <taxon>Bacteria</taxon>
        <taxon>Pseudomonadati</taxon>
        <taxon>Pseudomonadota</taxon>
        <taxon>Alphaproteobacteria</taxon>
        <taxon>Hyphomicrobiales</taxon>
        <taxon>Nitrobacteraceae</taxon>
        <taxon>Rhodopseudomonas</taxon>
    </lineage>
</organism>
<keyword evidence="1" id="KW-0175">Coiled coil</keyword>
<dbReference type="HOGENOM" id="CLU_1037778_0_0_5"/>
<sequence>MAVVNDNEPHSAKKSAIQSALTYVTGATAAAGAVCGTAWYLLSPRVDKYIDDHLSEKMKVTPPLGQTAGPGGALQAGELQVAELQRKIETLSTSVAALSSRLGQAEELQRQLESLGKIVSEIKTRANFNATYGYSFRFKGAEILAQQRPPSRLYFYATRDDEVKVSVYLATQKFPITMKVDGIAVRPKVRDSRDSIRVTDQLVHTSLEEVIAVKEGAGNKEGAPPTTEDPRPQNVHYIEFLPGDVNYQFGKNDDYDVSGIVLVARKNI</sequence>
<dbReference type="RefSeq" id="WP_011472206.1">
    <property type="nucleotide sequence ID" value="NC_007925.1"/>
</dbReference>
<evidence type="ECO:0000256" key="1">
    <source>
        <dbReference type="SAM" id="Coils"/>
    </source>
</evidence>
<feature type="coiled-coil region" evidence="1">
    <location>
        <begin position="74"/>
        <end position="125"/>
    </location>
</feature>
<dbReference type="eggNOG" id="ENOG5030HMB">
    <property type="taxonomic scope" value="Bacteria"/>
</dbReference>
<keyword evidence="2" id="KW-0812">Transmembrane</keyword>
<evidence type="ECO:0000256" key="2">
    <source>
        <dbReference type="SAM" id="Phobius"/>
    </source>
</evidence>
<reference evidence="3" key="1">
    <citation type="submission" date="2006-03" db="EMBL/GenBank/DDBJ databases">
        <title>Complete sequence of Rhodopseudomonas palustris BisB18.</title>
        <authorList>
            <consortium name="US DOE Joint Genome Institute"/>
            <person name="Copeland A."/>
            <person name="Lucas S."/>
            <person name="Lapidus A."/>
            <person name="Barry K."/>
            <person name="Detter J.C."/>
            <person name="Glavina del Rio T."/>
            <person name="Hammon N."/>
            <person name="Israni S."/>
            <person name="Dalin E."/>
            <person name="Tice H."/>
            <person name="Pitluck S."/>
            <person name="Chain P."/>
            <person name="Malfatti S."/>
            <person name="Shin M."/>
            <person name="Vergez L."/>
            <person name="Schmutz J."/>
            <person name="Larimer F."/>
            <person name="Land M."/>
            <person name="Hauser L."/>
            <person name="Pelletier D.A."/>
            <person name="Kyrpides N."/>
            <person name="Anderson I."/>
            <person name="Oda Y."/>
            <person name="Harwood C.S."/>
            <person name="Richardson P."/>
        </authorList>
    </citation>
    <scope>NUCLEOTIDE SEQUENCE [LARGE SCALE GENOMIC DNA]</scope>
    <source>
        <strain evidence="3">BisB18</strain>
    </source>
</reference>
<dbReference type="OrthoDB" id="8265358at2"/>